<dbReference type="PATRIC" id="fig|1705562.3.peg.3066"/>
<dbReference type="STRING" id="1705562.AMS69_12435"/>
<dbReference type="InterPro" id="IPR001917">
    <property type="entry name" value="Aminotrans_II_pyridoxalP_BS"/>
</dbReference>
<comment type="cofactor">
    <cofactor evidence="1 10">
        <name>pyridoxal 5'-phosphate</name>
        <dbReference type="ChEBI" id="CHEBI:597326"/>
    </cofactor>
</comment>
<dbReference type="RefSeq" id="WP_053968394.1">
    <property type="nucleotide sequence ID" value="NZ_LIUF01000004.1"/>
</dbReference>
<evidence type="ECO:0000256" key="8">
    <source>
        <dbReference type="ARBA" id="ARBA00023102"/>
    </source>
</evidence>
<keyword evidence="5 10" id="KW-0028">Amino-acid biosynthesis</keyword>
<dbReference type="HAMAP" id="MF_01023">
    <property type="entry name" value="HisC_aminotrans_2"/>
    <property type="match status" value="1"/>
</dbReference>
<gene>
    <name evidence="10" type="primary">hisC</name>
    <name evidence="12" type="ORF">AMS69_12435</name>
</gene>
<evidence type="ECO:0000256" key="1">
    <source>
        <dbReference type="ARBA" id="ARBA00001933"/>
    </source>
</evidence>
<evidence type="ECO:0000256" key="7">
    <source>
        <dbReference type="ARBA" id="ARBA00022898"/>
    </source>
</evidence>
<dbReference type="Gene3D" id="3.40.640.10">
    <property type="entry name" value="Type I PLP-dependent aspartate aminotransferase-like (Major domain)"/>
    <property type="match status" value="1"/>
</dbReference>
<name>A0A0M9AJZ4_9EURY</name>
<dbReference type="PROSITE" id="PS00599">
    <property type="entry name" value="AA_TRANSFER_CLASS_2"/>
    <property type="match status" value="1"/>
</dbReference>
<evidence type="ECO:0000256" key="9">
    <source>
        <dbReference type="ARBA" id="ARBA00047481"/>
    </source>
</evidence>
<dbReference type="InterPro" id="IPR015422">
    <property type="entry name" value="PyrdxlP-dep_Trfase_small"/>
</dbReference>
<keyword evidence="4 10" id="KW-0032">Aminotransferase</keyword>
<dbReference type="InterPro" id="IPR015424">
    <property type="entry name" value="PyrdxlP-dep_Trfase"/>
</dbReference>
<feature type="modified residue" description="N6-(pyridoxal phosphate)lysine" evidence="10">
    <location>
        <position position="222"/>
    </location>
</feature>
<dbReference type="Gene3D" id="3.90.1150.10">
    <property type="entry name" value="Aspartate Aminotransferase, domain 1"/>
    <property type="match status" value="1"/>
</dbReference>
<dbReference type="UniPathway" id="UPA00031">
    <property type="reaction ID" value="UER00012"/>
</dbReference>
<dbReference type="GO" id="GO:0030170">
    <property type="term" value="F:pyridoxal phosphate binding"/>
    <property type="evidence" value="ECO:0007669"/>
    <property type="project" value="InterPro"/>
</dbReference>
<accession>A0A0M9AJZ4</accession>
<dbReference type="Proteomes" id="UP000037729">
    <property type="component" value="Unassembled WGS sequence"/>
</dbReference>
<evidence type="ECO:0000313" key="12">
    <source>
        <dbReference type="EMBL" id="KOX92181.1"/>
    </source>
</evidence>
<evidence type="ECO:0000256" key="4">
    <source>
        <dbReference type="ARBA" id="ARBA00022576"/>
    </source>
</evidence>
<sequence length="360" mass="39300">MEPRDLSAHTVYRAGRGIEEVARELGLDPDDMVKLASNENMFGPSPDAVEAIRGSAERMHSYPKASHADLVEELAELWDVTPAQVWLSNGGDGALDCLARAMLDPGQEVLVPSPGFAYYAMSARYHHGEVNEYTLSKADDFAQTADTVLKDYDGERIVYLTSPHNPTGAEFSTDAVRTIAEETDEQTLVVVDEAYGEFSEEPSKRPLLDDRDDVALLRTFSKAYGLAGIRLGYAVVPEDWADAYARINTPFSASELACRAGLAALDDDEHVERSVETATWARQYLSEELNAPTWDSAGNFVLAEVGDASAVADAAQERGVIIRDCSSFGLPECIRITCGTREDTERAVSVLNEVIEVVEP</sequence>
<comment type="similarity">
    <text evidence="3 10">Belongs to the class-II pyridoxal-phosphate-dependent aminotransferase family. Histidinol-phosphate aminotransferase subfamily.</text>
</comment>
<dbReference type="EC" id="2.6.1.9" evidence="10"/>
<evidence type="ECO:0000256" key="2">
    <source>
        <dbReference type="ARBA" id="ARBA00005011"/>
    </source>
</evidence>
<comment type="caution">
    <text evidence="12">The sequence shown here is derived from an EMBL/GenBank/DDBJ whole genome shotgun (WGS) entry which is preliminary data.</text>
</comment>
<keyword evidence="13" id="KW-1185">Reference proteome</keyword>
<dbReference type="GO" id="GO:0004400">
    <property type="term" value="F:histidinol-phosphate transaminase activity"/>
    <property type="evidence" value="ECO:0007669"/>
    <property type="project" value="UniProtKB-UniRule"/>
</dbReference>
<evidence type="ECO:0000259" key="11">
    <source>
        <dbReference type="Pfam" id="PF00155"/>
    </source>
</evidence>
<evidence type="ECO:0000256" key="5">
    <source>
        <dbReference type="ARBA" id="ARBA00022605"/>
    </source>
</evidence>
<dbReference type="InterPro" id="IPR004839">
    <property type="entry name" value="Aminotransferase_I/II_large"/>
</dbReference>
<organism evidence="12 13">
    <name type="scientific">Haloarcula rubripromontorii</name>
    <dbReference type="NCBI Taxonomy" id="1705562"/>
    <lineage>
        <taxon>Archaea</taxon>
        <taxon>Methanobacteriati</taxon>
        <taxon>Methanobacteriota</taxon>
        <taxon>Stenosarchaea group</taxon>
        <taxon>Halobacteria</taxon>
        <taxon>Halobacteriales</taxon>
        <taxon>Haloarculaceae</taxon>
        <taxon>Haloarcula</taxon>
    </lineage>
</organism>
<evidence type="ECO:0000256" key="3">
    <source>
        <dbReference type="ARBA" id="ARBA00007970"/>
    </source>
</evidence>
<keyword evidence="7 10" id="KW-0663">Pyridoxal phosphate</keyword>
<protein>
    <recommendedName>
        <fullName evidence="10">Histidinol-phosphate aminotransferase</fullName>
        <ecNumber evidence="10">2.6.1.9</ecNumber>
    </recommendedName>
    <alternativeName>
        <fullName evidence="10">Imidazole acetol-phosphate transaminase</fullName>
    </alternativeName>
</protein>
<feature type="domain" description="Aminotransferase class I/classII large" evidence="11">
    <location>
        <begin position="31"/>
        <end position="350"/>
    </location>
</feature>
<dbReference type="InterPro" id="IPR015421">
    <property type="entry name" value="PyrdxlP-dep_Trfase_major"/>
</dbReference>
<dbReference type="PANTHER" id="PTHR43643:SF6">
    <property type="entry name" value="HISTIDINOL-PHOSPHATE AMINOTRANSFERASE"/>
    <property type="match status" value="1"/>
</dbReference>
<keyword evidence="6 10" id="KW-0808">Transferase</keyword>
<dbReference type="InterPro" id="IPR050106">
    <property type="entry name" value="HistidinolP_aminotransfase"/>
</dbReference>
<evidence type="ECO:0000313" key="13">
    <source>
        <dbReference type="Proteomes" id="UP000037729"/>
    </source>
</evidence>
<comment type="pathway">
    <text evidence="2 10">Amino-acid biosynthesis; L-histidine biosynthesis; L-histidine from 5-phospho-alpha-D-ribose 1-diphosphate: step 7/9.</text>
</comment>
<proteinExistence type="inferred from homology"/>
<reference evidence="12 13" key="1">
    <citation type="submission" date="2015-08" db="EMBL/GenBank/DDBJ databases">
        <title>Genomes of Isolates from Cabo Rojo, PR.</title>
        <authorList>
            <person name="Sanchez-Nieves R.L."/>
            <person name="Montalvo-Rodriguez R."/>
        </authorList>
    </citation>
    <scope>NUCLEOTIDE SEQUENCE [LARGE SCALE GENOMIC DNA]</scope>
    <source>
        <strain evidence="12 13">SL3</strain>
    </source>
</reference>
<dbReference type="NCBIfam" id="TIGR01141">
    <property type="entry name" value="hisC"/>
    <property type="match status" value="1"/>
</dbReference>
<evidence type="ECO:0000256" key="6">
    <source>
        <dbReference type="ARBA" id="ARBA00022679"/>
    </source>
</evidence>
<dbReference type="GO" id="GO:0000105">
    <property type="term" value="P:L-histidine biosynthetic process"/>
    <property type="evidence" value="ECO:0007669"/>
    <property type="project" value="UniProtKB-UniRule"/>
</dbReference>
<dbReference type="OrthoDB" id="9929at2157"/>
<comment type="catalytic activity">
    <reaction evidence="9 10">
        <text>L-histidinol phosphate + 2-oxoglutarate = 3-(imidazol-4-yl)-2-oxopropyl phosphate + L-glutamate</text>
        <dbReference type="Rhea" id="RHEA:23744"/>
        <dbReference type="ChEBI" id="CHEBI:16810"/>
        <dbReference type="ChEBI" id="CHEBI:29985"/>
        <dbReference type="ChEBI" id="CHEBI:57766"/>
        <dbReference type="ChEBI" id="CHEBI:57980"/>
        <dbReference type="EC" id="2.6.1.9"/>
    </reaction>
</comment>
<dbReference type="CDD" id="cd00609">
    <property type="entry name" value="AAT_like"/>
    <property type="match status" value="1"/>
</dbReference>
<dbReference type="InterPro" id="IPR005861">
    <property type="entry name" value="HisP_aminotrans"/>
</dbReference>
<dbReference type="PANTHER" id="PTHR43643">
    <property type="entry name" value="HISTIDINOL-PHOSPHATE AMINOTRANSFERASE 2"/>
    <property type="match status" value="1"/>
</dbReference>
<dbReference type="SUPFAM" id="SSF53383">
    <property type="entry name" value="PLP-dependent transferases"/>
    <property type="match status" value="1"/>
</dbReference>
<dbReference type="AlphaFoldDB" id="A0A0M9AJZ4"/>
<evidence type="ECO:0000256" key="10">
    <source>
        <dbReference type="HAMAP-Rule" id="MF_01023"/>
    </source>
</evidence>
<keyword evidence="8 10" id="KW-0368">Histidine biosynthesis</keyword>
<dbReference type="EMBL" id="LIUF01000004">
    <property type="protein sequence ID" value="KOX92181.1"/>
    <property type="molecule type" value="Genomic_DNA"/>
</dbReference>
<dbReference type="Pfam" id="PF00155">
    <property type="entry name" value="Aminotran_1_2"/>
    <property type="match status" value="1"/>
</dbReference>